<proteinExistence type="predicted"/>
<dbReference type="InterPro" id="IPR011051">
    <property type="entry name" value="RmlC_Cupin_sf"/>
</dbReference>
<evidence type="ECO:0000313" key="6">
    <source>
        <dbReference type="Proteomes" id="UP000183053"/>
    </source>
</evidence>
<dbReference type="Proteomes" id="UP000183053">
    <property type="component" value="Unassembled WGS sequence"/>
</dbReference>
<feature type="domain" description="HTH araC/xylS-type" evidence="4">
    <location>
        <begin position="122"/>
        <end position="219"/>
    </location>
</feature>
<dbReference type="EMBL" id="FNLF01000002">
    <property type="protein sequence ID" value="SDR22103.1"/>
    <property type="molecule type" value="Genomic_DNA"/>
</dbReference>
<dbReference type="OrthoDB" id="4549023at2"/>
<dbReference type="InterPro" id="IPR014710">
    <property type="entry name" value="RmlC-like_jellyroll"/>
</dbReference>
<dbReference type="InterPro" id="IPR050204">
    <property type="entry name" value="AraC_XylS_family_regulators"/>
</dbReference>
<dbReference type="SUPFAM" id="SSF51182">
    <property type="entry name" value="RmlC-like cupins"/>
    <property type="match status" value="1"/>
</dbReference>
<dbReference type="InterPro" id="IPR018060">
    <property type="entry name" value="HTH_AraC"/>
</dbReference>
<dbReference type="PROSITE" id="PS01124">
    <property type="entry name" value="HTH_ARAC_FAMILY_2"/>
    <property type="match status" value="1"/>
</dbReference>
<evidence type="ECO:0000256" key="1">
    <source>
        <dbReference type="ARBA" id="ARBA00023015"/>
    </source>
</evidence>
<keyword evidence="3" id="KW-0804">Transcription</keyword>
<dbReference type="STRING" id="47312.SAMN04489765_3944"/>
<dbReference type="GO" id="GO:0043565">
    <property type="term" value="F:sequence-specific DNA binding"/>
    <property type="evidence" value="ECO:0007669"/>
    <property type="project" value="InterPro"/>
</dbReference>
<keyword evidence="6" id="KW-1185">Reference proteome</keyword>
<accession>A0A1H1H9P9</accession>
<evidence type="ECO:0000256" key="2">
    <source>
        <dbReference type="ARBA" id="ARBA00023125"/>
    </source>
</evidence>
<protein>
    <submittedName>
        <fullName evidence="5">Helix-turn-helix domain-containing protein</fullName>
    </submittedName>
</protein>
<dbReference type="Gene3D" id="1.10.10.60">
    <property type="entry name" value="Homeodomain-like"/>
    <property type="match status" value="1"/>
</dbReference>
<evidence type="ECO:0000256" key="3">
    <source>
        <dbReference type="ARBA" id="ARBA00023163"/>
    </source>
</evidence>
<dbReference type="AlphaFoldDB" id="A0A1H1H9P9"/>
<organism evidence="5 6">
    <name type="scientific">Tsukamurella pulmonis</name>
    <dbReference type="NCBI Taxonomy" id="47312"/>
    <lineage>
        <taxon>Bacteria</taxon>
        <taxon>Bacillati</taxon>
        <taxon>Actinomycetota</taxon>
        <taxon>Actinomycetes</taxon>
        <taxon>Mycobacteriales</taxon>
        <taxon>Tsukamurellaceae</taxon>
        <taxon>Tsukamurella</taxon>
    </lineage>
</organism>
<evidence type="ECO:0000313" key="5">
    <source>
        <dbReference type="EMBL" id="SDR22103.1"/>
    </source>
</evidence>
<gene>
    <name evidence="5" type="ORF">SAMN04489765_3944</name>
</gene>
<dbReference type="PANTHER" id="PTHR46796">
    <property type="entry name" value="HTH-TYPE TRANSCRIPTIONAL ACTIVATOR RHAS-RELATED"/>
    <property type="match status" value="1"/>
</dbReference>
<reference evidence="6" key="1">
    <citation type="submission" date="2016-10" db="EMBL/GenBank/DDBJ databases">
        <authorList>
            <person name="Varghese N."/>
            <person name="Submissions S."/>
        </authorList>
    </citation>
    <scope>NUCLEOTIDE SEQUENCE [LARGE SCALE GENOMIC DNA]</scope>
    <source>
        <strain evidence="6">DSM 44142</strain>
    </source>
</reference>
<dbReference type="Gene3D" id="2.60.120.10">
    <property type="entry name" value="Jelly Rolls"/>
    <property type="match status" value="1"/>
</dbReference>
<dbReference type="SMART" id="SM00342">
    <property type="entry name" value="HTH_ARAC"/>
    <property type="match status" value="1"/>
</dbReference>
<dbReference type="GO" id="GO:0003700">
    <property type="term" value="F:DNA-binding transcription factor activity"/>
    <property type="evidence" value="ECO:0007669"/>
    <property type="project" value="InterPro"/>
</dbReference>
<sequence length="221" mass="23152">MGGWTGSVHLGVGALAYDGAVGTTGRHRHAAWQLLALRSGTVGLTVWPPDGEPSTRAGLTAFVIPAGTEHAVETVSPDAAGLTVYLDPGAVPLALPDAPTEDDLRHLATAHDGLRPVHPYVVSALEVVSRRRSEALSLTAVAAEIGVSASHLSRLWRRDLGLAFPAWVRWSRLRAMAERVRDGASITDAAHAAGFADGAHASRVCREMFGLAPQELLAALG</sequence>
<dbReference type="RefSeq" id="WP_068564511.1">
    <property type="nucleotide sequence ID" value="NZ_FNLF01000002.1"/>
</dbReference>
<keyword evidence="2" id="KW-0238">DNA-binding</keyword>
<keyword evidence="1" id="KW-0805">Transcription regulation</keyword>
<dbReference type="Pfam" id="PF12833">
    <property type="entry name" value="HTH_18"/>
    <property type="match status" value="1"/>
</dbReference>
<name>A0A1H1H9P9_9ACTN</name>
<evidence type="ECO:0000259" key="4">
    <source>
        <dbReference type="PROSITE" id="PS01124"/>
    </source>
</evidence>